<feature type="transmembrane region" description="Helical" evidence="1">
    <location>
        <begin position="7"/>
        <end position="24"/>
    </location>
</feature>
<organism evidence="2 3">
    <name type="scientific">Flavobacterium glycines</name>
    <dbReference type="NCBI Taxonomy" id="551990"/>
    <lineage>
        <taxon>Bacteria</taxon>
        <taxon>Pseudomonadati</taxon>
        <taxon>Bacteroidota</taxon>
        <taxon>Flavobacteriia</taxon>
        <taxon>Flavobacteriales</taxon>
        <taxon>Flavobacteriaceae</taxon>
        <taxon>Flavobacterium</taxon>
    </lineage>
</organism>
<comment type="caution">
    <text evidence="2">The sequence shown here is derived from an EMBL/GenBank/DDBJ whole genome shotgun (WGS) entry which is preliminary data.</text>
</comment>
<dbReference type="EMBL" id="FNEO01000009">
    <property type="protein sequence ID" value="SDJ94858.1"/>
    <property type="molecule type" value="Genomic_DNA"/>
</dbReference>
<name>A0A1G8XWC9_9FLAO</name>
<sequence length="54" mass="6274">MNKLRLSGFFILLIGIILNIKMYICNEWPTYIFFGLCLFGILLIGLSYLNKSKL</sequence>
<evidence type="ECO:0000313" key="3">
    <source>
        <dbReference type="Proteomes" id="UP000182367"/>
    </source>
</evidence>
<dbReference type="Proteomes" id="UP000182367">
    <property type="component" value="Unassembled WGS sequence"/>
</dbReference>
<evidence type="ECO:0008006" key="4">
    <source>
        <dbReference type="Google" id="ProtNLM"/>
    </source>
</evidence>
<evidence type="ECO:0000313" key="2">
    <source>
        <dbReference type="EMBL" id="SDJ94858.1"/>
    </source>
</evidence>
<proteinExistence type="predicted"/>
<protein>
    <recommendedName>
        <fullName evidence="4">Gliding motility protein</fullName>
    </recommendedName>
</protein>
<gene>
    <name evidence="2" type="ORF">SAMN05192550_3048</name>
</gene>
<reference evidence="2 3" key="1">
    <citation type="submission" date="2016-10" db="EMBL/GenBank/DDBJ databases">
        <authorList>
            <person name="Varghese N."/>
            <person name="Submissions S."/>
        </authorList>
    </citation>
    <scope>NUCLEOTIDE SEQUENCE [LARGE SCALE GENOMIC DNA]</scope>
    <source>
        <strain evidence="2 3">Gm-149</strain>
    </source>
</reference>
<accession>A0A1G8XWC9</accession>
<keyword evidence="1" id="KW-0812">Transmembrane</keyword>
<feature type="transmembrane region" description="Helical" evidence="1">
    <location>
        <begin position="30"/>
        <end position="49"/>
    </location>
</feature>
<keyword evidence="1" id="KW-1133">Transmembrane helix</keyword>
<keyword evidence="1" id="KW-0472">Membrane</keyword>
<evidence type="ECO:0000256" key="1">
    <source>
        <dbReference type="SAM" id="Phobius"/>
    </source>
</evidence>
<keyword evidence="3" id="KW-1185">Reference proteome</keyword>